<gene>
    <name evidence="1" type="ORF">FMOSSE_LOCUS882</name>
</gene>
<proteinExistence type="predicted"/>
<sequence>MSSSSDNSSYSKIPILNTLHIIYKRFKDNGYIGSKCPTCNTKRVGIYWCQKCNSEYFRKEFSKWTSESSFMDSFIQNLQLSSHNSHQFVEWIPFNQFKDIKLIAKGGYGVVSSAVWLDGPIGNTKLYHRLLGKYIVRDGPTIIALKSLNNSQNLIMKSLQEAGNVSKQFLNIASDPEAIYTSRLLNFPNLRQNLSTLHHKIIDVHIKEEEIKEEEEDDLEYCKYY</sequence>
<reference evidence="1" key="1">
    <citation type="submission" date="2021-06" db="EMBL/GenBank/DDBJ databases">
        <authorList>
            <person name="Kallberg Y."/>
            <person name="Tangrot J."/>
            <person name="Rosling A."/>
        </authorList>
    </citation>
    <scope>NUCLEOTIDE SEQUENCE</scope>
    <source>
        <strain evidence="1">87-6 pot B 2015</strain>
    </source>
</reference>
<organism evidence="1 2">
    <name type="scientific">Funneliformis mosseae</name>
    <name type="common">Endomycorrhizal fungus</name>
    <name type="synonym">Glomus mosseae</name>
    <dbReference type="NCBI Taxonomy" id="27381"/>
    <lineage>
        <taxon>Eukaryota</taxon>
        <taxon>Fungi</taxon>
        <taxon>Fungi incertae sedis</taxon>
        <taxon>Mucoromycota</taxon>
        <taxon>Glomeromycotina</taxon>
        <taxon>Glomeromycetes</taxon>
        <taxon>Glomerales</taxon>
        <taxon>Glomeraceae</taxon>
        <taxon>Funneliformis</taxon>
    </lineage>
</organism>
<evidence type="ECO:0000313" key="2">
    <source>
        <dbReference type="Proteomes" id="UP000789375"/>
    </source>
</evidence>
<comment type="caution">
    <text evidence="1">The sequence shown here is derived from an EMBL/GenBank/DDBJ whole genome shotgun (WGS) entry which is preliminary data.</text>
</comment>
<keyword evidence="2" id="KW-1185">Reference proteome</keyword>
<accession>A0A9N8YR98</accession>
<protein>
    <submittedName>
        <fullName evidence="1">14710_t:CDS:1</fullName>
    </submittedName>
</protein>
<dbReference type="EMBL" id="CAJVPP010000092">
    <property type="protein sequence ID" value="CAG8441935.1"/>
    <property type="molecule type" value="Genomic_DNA"/>
</dbReference>
<dbReference type="Proteomes" id="UP000789375">
    <property type="component" value="Unassembled WGS sequence"/>
</dbReference>
<name>A0A9N8YR98_FUNMO</name>
<dbReference type="AlphaFoldDB" id="A0A9N8YR98"/>
<evidence type="ECO:0000313" key="1">
    <source>
        <dbReference type="EMBL" id="CAG8441935.1"/>
    </source>
</evidence>